<dbReference type="PANTHER" id="PTHR42747">
    <property type="entry name" value="NITRONATE MONOOXYGENASE-RELATED"/>
    <property type="match status" value="1"/>
</dbReference>
<dbReference type="GO" id="GO:0018580">
    <property type="term" value="F:nitronate monooxygenase activity"/>
    <property type="evidence" value="ECO:0007669"/>
    <property type="project" value="InterPro"/>
</dbReference>
<gene>
    <name evidence="6" type="ORF">HRJ34_23125</name>
</gene>
<protein>
    <submittedName>
        <fullName evidence="6">Nitronate monooxygenase</fullName>
    </submittedName>
</protein>
<dbReference type="SUPFAM" id="SSF51412">
    <property type="entry name" value="Inosine monophosphate dehydrogenase (IMPDH)"/>
    <property type="match status" value="1"/>
</dbReference>
<dbReference type="AlphaFoldDB" id="A0A975HDC7"/>
<dbReference type="CDD" id="cd04730">
    <property type="entry name" value="NPD_like"/>
    <property type="match status" value="1"/>
</dbReference>
<dbReference type="PANTHER" id="PTHR42747:SF4">
    <property type="entry name" value="BLR1330 PROTEIN"/>
    <property type="match status" value="1"/>
</dbReference>
<keyword evidence="3" id="KW-0288">FMN</keyword>
<dbReference type="InterPro" id="IPR013785">
    <property type="entry name" value="Aldolase_TIM"/>
</dbReference>
<dbReference type="FunFam" id="3.20.20.70:FF:000210">
    <property type="entry name" value="2-nitropropane dioxygenase"/>
    <property type="match status" value="1"/>
</dbReference>
<dbReference type="EMBL" id="CP059319">
    <property type="protein sequence ID" value="QTH21177.1"/>
    <property type="molecule type" value="Genomic_DNA"/>
</dbReference>
<dbReference type="Proteomes" id="UP000664914">
    <property type="component" value="Chromosome"/>
</dbReference>
<organism evidence="6 7">
    <name type="scientific">Rhizorhabdus wittichii</name>
    <dbReference type="NCBI Taxonomy" id="160791"/>
    <lineage>
        <taxon>Bacteria</taxon>
        <taxon>Pseudomonadati</taxon>
        <taxon>Pseudomonadota</taxon>
        <taxon>Alphaproteobacteria</taxon>
        <taxon>Sphingomonadales</taxon>
        <taxon>Sphingomonadaceae</taxon>
        <taxon>Rhizorhabdus</taxon>
    </lineage>
</organism>
<accession>A0A975HDC7</accession>
<reference evidence="6" key="2">
    <citation type="submission" date="2021-04" db="EMBL/GenBank/DDBJ databases">
        <title>Isolation and genomic analysis of the ibuprofen-degrading bacterium Sphingomonas strain MPO218.</title>
        <authorList>
            <person name="Aulestia M."/>
            <person name="Flores A."/>
            <person name="Mangas E.L."/>
            <person name="Perez-Pulido A.J."/>
            <person name="Santero E."/>
            <person name="Camacho E.M."/>
        </authorList>
    </citation>
    <scope>NUCLEOTIDE SEQUENCE</scope>
    <source>
        <strain evidence="6">MPO218</strain>
    </source>
</reference>
<evidence type="ECO:0000256" key="4">
    <source>
        <dbReference type="ARBA" id="ARBA00023002"/>
    </source>
</evidence>
<dbReference type="InterPro" id="IPR004136">
    <property type="entry name" value="NMO"/>
</dbReference>
<dbReference type="Pfam" id="PF03060">
    <property type="entry name" value="NMO"/>
    <property type="match status" value="1"/>
</dbReference>
<keyword evidence="5 6" id="KW-0503">Monooxygenase</keyword>
<evidence type="ECO:0000256" key="1">
    <source>
        <dbReference type="ARBA" id="ARBA00009881"/>
    </source>
</evidence>
<evidence type="ECO:0000256" key="3">
    <source>
        <dbReference type="ARBA" id="ARBA00022643"/>
    </source>
</evidence>
<reference evidence="6" key="1">
    <citation type="submission" date="2020-07" db="EMBL/GenBank/DDBJ databases">
        <authorList>
            <person name="Camacho E."/>
        </authorList>
    </citation>
    <scope>NUCLEOTIDE SEQUENCE</scope>
    <source>
        <strain evidence="6">MPO218</strain>
    </source>
</reference>
<name>A0A975HDC7_9SPHN</name>
<keyword evidence="2" id="KW-0285">Flavoprotein</keyword>
<evidence type="ECO:0000313" key="6">
    <source>
        <dbReference type="EMBL" id="QTH21177.1"/>
    </source>
</evidence>
<dbReference type="Gene3D" id="3.20.20.70">
    <property type="entry name" value="Aldolase class I"/>
    <property type="match status" value="1"/>
</dbReference>
<evidence type="ECO:0000256" key="5">
    <source>
        <dbReference type="ARBA" id="ARBA00023033"/>
    </source>
</evidence>
<dbReference type="RefSeq" id="WP_208632541.1">
    <property type="nucleotide sequence ID" value="NZ_CP059319.1"/>
</dbReference>
<evidence type="ECO:0000256" key="2">
    <source>
        <dbReference type="ARBA" id="ARBA00022630"/>
    </source>
</evidence>
<keyword evidence="4" id="KW-0560">Oxidoreductase</keyword>
<proteinExistence type="inferred from homology"/>
<sequence>MTLPRFLHDRLRLPVIGSPMFIVSNPRLVIAQCTAGIVGSFPSLSARTPELLDEWLDEIGAALAAHDAAHPDRPAAPFAVNLIVHRTNARLETDLALCEKHRVPMIITSLGARPDVYAGAQGFGATVFHDVIHDGFARKAIDKGADGLIAVAAGAGGHAGALSPFALVAEIRRWFDGPLALSGAIATGAGILAAQAMGADLAYIGSPFIATEEANAPDGYKRMIVDGTADDIIYTDYFSGVRGNYLKPSIRAAGLDPDALAPGDPARTSFASGGAKVWRDIWGSGQGIGAIDAVVPAAERIADLVRGYTEARARMSLPPL</sequence>
<evidence type="ECO:0000313" key="7">
    <source>
        <dbReference type="Proteomes" id="UP000664914"/>
    </source>
</evidence>
<comment type="similarity">
    <text evidence="1">Belongs to the nitronate monooxygenase family. NMO class I subfamily.</text>
</comment>